<dbReference type="STRING" id="1445510.YC6258_01103"/>
<proteinExistence type="predicted"/>
<dbReference type="EC" id="1.1.1.-" evidence="3"/>
<evidence type="ECO:0000313" key="3">
    <source>
        <dbReference type="EMBL" id="AJQ93151.1"/>
    </source>
</evidence>
<protein>
    <submittedName>
        <fullName evidence="3">Putative dehydrogenase-related protein</fullName>
        <ecNumber evidence="3">1.1.1.-</ecNumber>
    </submittedName>
</protein>
<keyword evidence="3" id="KW-0560">Oxidoreductase</keyword>
<dbReference type="SUPFAM" id="SSF55347">
    <property type="entry name" value="Glyceraldehyde-3-phosphate dehydrogenase-like, C-terminal domain"/>
    <property type="match status" value="1"/>
</dbReference>
<dbReference type="EMBL" id="CP007142">
    <property type="protein sequence ID" value="AJQ93151.1"/>
    <property type="molecule type" value="Genomic_DNA"/>
</dbReference>
<accession>A0A0C5VG31</accession>
<evidence type="ECO:0000313" key="4">
    <source>
        <dbReference type="Proteomes" id="UP000032266"/>
    </source>
</evidence>
<dbReference type="InterPro" id="IPR055170">
    <property type="entry name" value="GFO_IDH_MocA-like_dom"/>
</dbReference>
<sequence length="384" mass="42390">MHTVSRPLRWGMVGGGEGAFIGEVHRWAACLDGHYQLVAAALSSDPERNRRSGMQLNIDRLYDDYHHMAQQESEREDGIQVVSIVTPNHLHADIAITFLRQGIHVICDKPMTATMEQALELKQVAESSPAAFLLTHNYSAYPLVREARHLIAQGRLGKIRSVQVNYVQDWLTADLERQGNKQAGWRTDKSQAGAGGCLGDIGTHAYQLACFMINAQADTVLADLSCWGEGRILDDEANVLIRFNNGAKGHLWATQVAPGNENNLSIEIYGDQGGLRWQQENPNELELSLFGEPTQRLTRGAGYLSDSAKSVTRTPGGHPEGYLEAFANLYREFSDCLNQQQSDSLLPDIYDGLQGVAFVYAAVNSASRGNVWTSLNEFMQTANT</sequence>
<dbReference type="InterPro" id="IPR000683">
    <property type="entry name" value="Gfo/Idh/MocA-like_OxRdtase_N"/>
</dbReference>
<dbReference type="AlphaFoldDB" id="A0A0C5VG31"/>
<dbReference type="Gene3D" id="3.40.50.720">
    <property type="entry name" value="NAD(P)-binding Rossmann-like Domain"/>
    <property type="match status" value="1"/>
</dbReference>
<dbReference type="PANTHER" id="PTHR43708">
    <property type="entry name" value="CONSERVED EXPRESSED OXIDOREDUCTASE (EUROFUNG)"/>
    <property type="match status" value="1"/>
</dbReference>
<feature type="domain" description="GFO/IDH/MocA-like oxidoreductase" evidence="2">
    <location>
        <begin position="144"/>
        <end position="276"/>
    </location>
</feature>
<feature type="domain" description="Gfo/Idh/MocA-like oxidoreductase N-terminal" evidence="1">
    <location>
        <begin position="8"/>
        <end position="131"/>
    </location>
</feature>
<dbReference type="Proteomes" id="UP000032266">
    <property type="component" value="Chromosome"/>
</dbReference>
<gene>
    <name evidence="3" type="ORF">YC6258_01103</name>
</gene>
<dbReference type="SUPFAM" id="SSF51735">
    <property type="entry name" value="NAD(P)-binding Rossmann-fold domains"/>
    <property type="match status" value="1"/>
</dbReference>
<evidence type="ECO:0000259" key="2">
    <source>
        <dbReference type="Pfam" id="PF22725"/>
    </source>
</evidence>
<dbReference type="HOGENOM" id="CLU_023194_17_1_6"/>
<dbReference type="InterPro" id="IPR036291">
    <property type="entry name" value="NAD(P)-bd_dom_sf"/>
</dbReference>
<dbReference type="RefSeq" id="WP_245627009.1">
    <property type="nucleotide sequence ID" value="NZ_CP007142.1"/>
</dbReference>
<keyword evidence="4" id="KW-1185">Reference proteome</keyword>
<name>A0A0C5VG31_9GAMM</name>
<organism evidence="3 4">
    <name type="scientific">Gynuella sunshinyii YC6258</name>
    <dbReference type="NCBI Taxonomy" id="1445510"/>
    <lineage>
        <taxon>Bacteria</taxon>
        <taxon>Pseudomonadati</taxon>
        <taxon>Pseudomonadota</taxon>
        <taxon>Gammaproteobacteria</taxon>
        <taxon>Oceanospirillales</taxon>
        <taxon>Saccharospirillaceae</taxon>
        <taxon>Gynuella</taxon>
    </lineage>
</organism>
<dbReference type="Pfam" id="PF01408">
    <property type="entry name" value="GFO_IDH_MocA"/>
    <property type="match status" value="1"/>
</dbReference>
<dbReference type="Gene3D" id="3.30.360.10">
    <property type="entry name" value="Dihydrodipicolinate Reductase, domain 2"/>
    <property type="match status" value="1"/>
</dbReference>
<dbReference type="GO" id="GO:0016491">
    <property type="term" value="F:oxidoreductase activity"/>
    <property type="evidence" value="ECO:0007669"/>
    <property type="project" value="UniProtKB-KW"/>
</dbReference>
<dbReference type="PANTHER" id="PTHR43708:SF3">
    <property type="entry name" value="OXIDOREDUCTASE"/>
    <property type="match status" value="1"/>
</dbReference>
<dbReference type="PATRIC" id="fig|1445510.3.peg.1078"/>
<dbReference type="GO" id="GO:0000166">
    <property type="term" value="F:nucleotide binding"/>
    <property type="evidence" value="ECO:0007669"/>
    <property type="project" value="InterPro"/>
</dbReference>
<dbReference type="Pfam" id="PF22725">
    <property type="entry name" value="GFO_IDH_MocA_C3"/>
    <property type="match status" value="1"/>
</dbReference>
<reference evidence="3 4" key="1">
    <citation type="submission" date="2014-01" db="EMBL/GenBank/DDBJ databases">
        <title>Full genme sequencing of cellulolytic bacterium Gynuella sunshinyii YC6258T gen. nov., sp. nov.</title>
        <authorList>
            <person name="Khan H."/>
            <person name="Chung E.J."/>
            <person name="Chung Y.R."/>
        </authorList>
    </citation>
    <scope>NUCLEOTIDE SEQUENCE [LARGE SCALE GENOMIC DNA]</scope>
    <source>
        <strain evidence="3 4">YC6258</strain>
    </source>
</reference>
<dbReference type="KEGG" id="gsn:YC6258_01103"/>
<evidence type="ECO:0000259" key="1">
    <source>
        <dbReference type="Pfam" id="PF01408"/>
    </source>
</evidence>
<dbReference type="InterPro" id="IPR051317">
    <property type="entry name" value="Gfo/Idh/MocA_oxidoreduct"/>
</dbReference>